<keyword evidence="1" id="KW-0472">Membrane</keyword>
<evidence type="ECO:0000313" key="2">
    <source>
        <dbReference type="EMBL" id="MBM6700584.1"/>
    </source>
</evidence>
<organism evidence="2 3">
    <name type="scientific">Bifidobacterium pullorum subsp. saeculare</name>
    <dbReference type="NCBI Taxonomy" id="78257"/>
    <lineage>
        <taxon>Bacteria</taxon>
        <taxon>Bacillati</taxon>
        <taxon>Actinomycetota</taxon>
        <taxon>Actinomycetes</taxon>
        <taxon>Bifidobacteriales</taxon>
        <taxon>Bifidobacteriaceae</taxon>
        <taxon>Bifidobacterium</taxon>
    </lineage>
</organism>
<reference evidence="2" key="2">
    <citation type="journal article" date="2021" name="Sci. Rep.">
        <title>The distribution of antibiotic resistance genes in chicken gut microbiota commensals.</title>
        <authorList>
            <person name="Juricova H."/>
            <person name="Matiasovicova J."/>
            <person name="Kubasova T."/>
            <person name="Cejkova D."/>
            <person name="Rychlik I."/>
        </authorList>
    </citation>
    <scope>NUCLEOTIDE SEQUENCE</scope>
    <source>
        <strain evidence="2">An836</strain>
    </source>
</reference>
<dbReference type="AlphaFoldDB" id="A0A938WYH1"/>
<reference evidence="2" key="1">
    <citation type="submission" date="2020-08" db="EMBL/GenBank/DDBJ databases">
        <authorList>
            <person name="Cejkova D."/>
            <person name="Kubasova T."/>
            <person name="Jahodarova E."/>
            <person name="Rychlik I."/>
        </authorList>
    </citation>
    <scope>NUCLEOTIDE SEQUENCE</scope>
    <source>
        <strain evidence="2">An836</strain>
    </source>
</reference>
<feature type="transmembrane region" description="Helical" evidence="1">
    <location>
        <begin position="12"/>
        <end position="35"/>
    </location>
</feature>
<comment type="caution">
    <text evidence="2">The sequence shown here is derived from an EMBL/GenBank/DDBJ whole genome shotgun (WGS) entry which is preliminary data.</text>
</comment>
<evidence type="ECO:0000313" key="3">
    <source>
        <dbReference type="Proteomes" id="UP000718821"/>
    </source>
</evidence>
<gene>
    <name evidence="2" type="ORF">H7U32_09900</name>
</gene>
<keyword evidence="1" id="KW-0812">Transmembrane</keyword>
<dbReference type="Proteomes" id="UP000718821">
    <property type="component" value="Unassembled WGS sequence"/>
</dbReference>
<dbReference type="EMBL" id="JACLYU010000157">
    <property type="protein sequence ID" value="MBM6700584.1"/>
    <property type="molecule type" value="Genomic_DNA"/>
</dbReference>
<protein>
    <submittedName>
        <fullName evidence="2">Carbohydrate ABC transporter permease</fullName>
    </submittedName>
</protein>
<proteinExistence type="predicted"/>
<keyword evidence="1" id="KW-1133">Transmembrane helix</keyword>
<sequence>MAKAKVKERVNWPVTILLIIGLITIIFPLYMAVVIA</sequence>
<feature type="non-terminal residue" evidence="2">
    <location>
        <position position="36"/>
    </location>
</feature>
<name>A0A938WYH1_9BIFI</name>
<evidence type="ECO:0000256" key="1">
    <source>
        <dbReference type="SAM" id="Phobius"/>
    </source>
</evidence>
<accession>A0A938WYH1</accession>
<keyword evidence="3" id="KW-1185">Reference proteome</keyword>